<accession>A0A024H6P2</accession>
<evidence type="ECO:0000256" key="4">
    <source>
        <dbReference type="SAM" id="MobiDB-lite"/>
    </source>
</evidence>
<dbReference type="PANTHER" id="PTHR44196">
    <property type="entry name" value="DEHYDROGENASE/REDUCTASE SDR FAMILY MEMBER 7B"/>
    <property type="match status" value="1"/>
</dbReference>
<dbReference type="OrthoDB" id="151996at2"/>
<feature type="region of interest" description="Disordered" evidence="4">
    <location>
        <begin position="256"/>
        <end position="301"/>
    </location>
</feature>
<dbReference type="SUPFAM" id="SSF51735">
    <property type="entry name" value="NAD(P)-binding Rossmann-fold domains"/>
    <property type="match status" value="1"/>
</dbReference>
<dbReference type="EC" id="1.1.1.-" evidence="6"/>
<dbReference type="PANTHER" id="PTHR44196:SF1">
    <property type="entry name" value="DEHYDROGENASE_REDUCTASE SDR FAMILY MEMBER 7B"/>
    <property type="match status" value="1"/>
</dbReference>
<protein>
    <submittedName>
        <fullName evidence="6">Short chain dehydrogenase family protein</fullName>
        <ecNumber evidence="6">1.1.1.-</ecNumber>
    </submittedName>
</protein>
<dbReference type="AlphaFoldDB" id="A0A024H6P2"/>
<feature type="domain" description="Ketoreductase" evidence="5">
    <location>
        <begin position="6"/>
        <end position="183"/>
    </location>
</feature>
<dbReference type="InterPro" id="IPR002347">
    <property type="entry name" value="SDR_fam"/>
</dbReference>
<dbReference type="Proteomes" id="UP000035722">
    <property type="component" value="Unassembled WGS sequence"/>
</dbReference>
<dbReference type="NCBIfam" id="NF005495">
    <property type="entry name" value="PRK07109.1"/>
    <property type="match status" value="1"/>
</dbReference>
<dbReference type="Pfam" id="PF00106">
    <property type="entry name" value="adh_short"/>
    <property type="match status" value="1"/>
</dbReference>
<evidence type="ECO:0000313" key="7">
    <source>
        <dbReference type="Proteomes" id="UP000035722"/>
    </source>
</evidence>
<evidence type="ECO:0000256" key="2">
    <source>
        <dbReference type="ARBA" id="ARBA00023002"/>
    </source>
</evidence>
<comment type="similarity">
    <text evidence="1 3">Belongs to the short-chain dehydrogenases/reductases (SDR) family.</text>
</comment>
<sequence length="325" mass="34326">MRVKNPVVVITGASSGIGRATALRFAAKGARLVLAARGAESLEDVAGACRKRGAKAIAVPTDVTDVGAMEELAARAEQEFGRLDVWVNNAAVGAFGLLTEIPPKDFQRVLDVNILGYVNGARAALPRLRAQGTGVLINVASIVAEIPLPYSAAYSISKAAVRSLSISLRSELAREGVDGVKVCTVLPATIDTPFYQNAANYTGRRPKAMPPVYTAERVAKAIVGLVDRPRRETVAGGLAGRLLVLQHKMTPDAVEATTARQVDRSQLSRRQSAPVTSGNLHQASQGIRKTSTGGGWHGRRRTAQRRIGTAALLAAGMLAVRKRLG</sequence>
<dbReference type="Gene3D" id="3.40.50.720">
    <property type="entry name" value="NAD(P)-binding Rossmann-like Domain"/>
    <property type="match status" value="1"/>
</dbReference>
<evidence type="ECO:0000256" key="1">
    <source>
        <dbReference type="ARBA" id="ARBA00006484"/>
    </source>
</evidence>
<dbReference type="PRINTS" id="PR00081">
    <property type="entry name" value="GDHRDH"/>
</dbReference>
<dbReference type="PROSITE" id="PS00061">
    <property type="entry name" value="ADH_SHORT"/>
    <property type="match status" value="1"/>
</dbReference>
<proteinExistence type="inferred from homology"/>
<dbReference type="InterPro" id="IPR057326">
    <property type="entry name" value="KR_dom"/>
</dbReference>
<dbReference type="RefSeq" id="WP_050056513.1">
    <property type="nucleotide sequence ID" value="NZ_CAQI01000053.1"/>
</dbReference>
<organism evidence="6 7">
    <name type="scientific">Pseudarthrobacter siccitolerans</name>
    <dbReference type="NCBI Taxonomy" id="861266"/>
    <lineage>
        <taxon>Bacteria</taxon>
        <taxon>Bacillati</taxon>
        <taxon>Actinomycetota</taxon>
        <taxon>Actinomycetes</taxon>
        <taxon>Micrococcales</taxon>
        <taxon>Micrococcaceae</taxon>
        <taxon>Pseudarthrobacter</taxon>
    </lineage>
</organism>
<evidence type="ECO:0000259" key="5">
    <source>
        <dbReference type="SMART" id="SM00822"/>
    </source>
</evidence>
<dbReference type="STRING" id="861266.ARTSIC4J27_3666"/>
<keyword evidence="2 6" id="KW-0560">Oxidoreductase</keyword>
<dbReference type="SMART" id="SM00822">
    <property type="entry name" value="PKS_KR"/>
    <property type="match status" value="1"/>
</dbReference>
<dbReference type="InterPro" id="IPR036291">
    <property type="entry name" value="NAD(P)-bd_dom_sf"/>
</dbReference>
<dbReference type="GO" id="GO:0016491">
    <property type="term" value="F:oxidoreductase activity"/>
    <property type="evidence" value="ECO:0007669"/>
    <property type="project" value="UniProtKB-KW"/>
</dbReference>
<dbReference type="PRINTS" id="PR00080">
    <property type="entry name" value="SDRFAMILY"/>
</dbReference>
<evidence type="ECO:0000313" key="6">
    <source>
        <dbReference type="EMBL" id="CCQ47673.1"/>
    </source>
</evidence>
<dbReference type="InterPro" id="IPR020904">
    <property type="entry name" value="Sc_DH/Rdtase_CS"/>
</dbReference>
<reference evidence="7" key="1">
    <citation type="journal article" date="2014" name="Genome Announc.">
        <title>Genome Sequence of Arthrobacter siccitolerans 4J27, a Xeroprotectant-Producing Desiccation-Tolerant Microorganism.</title>
        <authorList>
            <person name="Manzanera M."/>
            <person name="Santa-Cruz-Calvo L."/>
            <person name="Vilchez J.I."/>
            <person name="Garcia-Fontana C."/>
            <person name="Silva-Castro G.A."/>
            <person name="Calvo C."/>
            <person name="Gonzalez-Lopez J."/>
        </authorList>
    </citation>
    <scope>NUCLEOTIDE SEQUENCE [LARGE SCALE GENOMIC DNA]</scope>
    <source>
        <strain evidence="7">4J27</strain>
    </source>
</reference>
<keyword evidence="7" id="KW-1185">Reference proteome</keyword>
<comment type="caution">
    <text evidence="6">The sequence shown here is derived from an EMBL/GenBank/DDBJ whole genome shotgun (WGS) entry which is preliminary data.</text>
</comment>
<dbReference type="GO" id="GO:0016020">
    <property type="term" value="C:membrane"/>
    <property type="evidence" value="ECO:0007669"/>
    <property type="project" value="TreeGrafter"/>
</dbReference>
<gene>
    <name evidence="6" type="ORF">ARTSIC4J27_3666</name>
</gene>
<dbReference type="EMBL" id="CAQI01000053">
    <property type="protein sequence ID" value="CCQ47673.1"/>
    <property type="molecule type" value="Genomic_DNA"/>
</dbReference>
<name>A0A024H6P2_9MICC</name>
<evidence type="ECO:0000256" key="3">
    <source>
        <dbReference type="RuleBase" id="RU000363"/>
    </source>
</evidence>
<feature type="compositionally biased region" description="Polar residues" evidence="4">
    <location>
        <begin position="258"/>
        <end position="291"/>
    </location>
</feature>